<proteinExistence type="predicted"/>
<reference evidence="1 2" key="1">
    <citation type="submission" date="2018-07" db="EMBL/GenBank/DDBJ databases">
        <title>Genome sequences of six Lactobacillus spp. isolated from bumble bee guts.</title>
        <authorList>
            <person name="Motta E.V.S."/>
            <person name="Moran N.A."/>
        </authorList>
    </citation>
    <scope>NUCLEOTIDE SEQUENCE [LARGE SCALE GENOMIC DNA]</scope>
    <source>
        <strain evidence="1 2">LV-8.1</strain>
    </source>
</reference>
<evidence type="ECO:0000313" key="2">
    <source>
        <dbReference type="Proteomes" id="UP000284822"/>
    </source>
</evidence>
<protein>
    <submittedName>
        <fullName evidence="1">Uncharacterized protein</fullName>
    </submittedName>
</protein>
<gene>
    <name evidence="1" type="ORF">DS832_07795</name>
</gene>
<accession>A0A3R6VFV6</accession>
<dbReference type="RefSeq" id="WP_118911081.1">
    <property type="nucleotide sequence ID" value="NZ_QOCS01000020.1"/>
</dbReference>
<sequence>MNKKKEQEKILNTIIHKADDQIIAGHFGDTKTSERLIISNTGSITGWLINPIDHTIRHEHGTFGNYLFPIYWVNNSKVKVKDILITLPKKFT</sequence>
<dbReference type="EMBL" id="QOCS01000020">
    <property type="protein sequence ID" value="RHW45418.1"/>
    <property type="molecule type" value="Genomic_DNA"/>
</dbReference>
<organism evidence="1 2">
    <name type="scientific">Bombilactobacillus bombi</name>
    <dbReference type="NCBI Taxonomy" id="1303590"/>
    <lineage>
        <taxon>Bacteria</taxon>
        <taxon>Bacillati</taxon>
        <taxon>Bacillota</taxon>
        <taxon>Bacilli</taxon>
        <taxon>Lactobacillales</taxon>
        <taxon>Lactobacillaceae</taxon>
        <taxon>Bombilactobacillus</taxon>
    </lineage>
</organism>
<evidence type="ECO:0000313" key="1">
    <source>
        <dbReference type="EMBL" id="RHW45418.1"/>
    </source>
</evidence>
<name>A0A3R6VFV6_9LACO</name>
<dbReference type="Proteomes" id="UP000284822">
    <property type="component" value="Unassembled WGS sequence"/>
</dbReference>
<comment type="caution">
    <text evidence="1">The sequence shown here is derived from an EMBL/GenBank/DDBJ whole genome shotgun (WGS) entry which is preliminary data.</text>
</comment>
<dbReference type="AlphaFoldDB" id="A0A3R6VFV6"/>